<evidence type="ECO:0000256" key="1">
    <source>
        <dbReference type="SAM" id="Coils"/>
    </source>
</evidence>
<evidence type="ECO:0000313" key="2">
    <source>
        <dbReference type="EMBL" id="GLQ07125.1"/>
    </source>
</evidence>
<keyword evidence="3" id="KW-1185">Reference proteome</keyword>
<feature type="coiled-coil region" evidence="1">
    <location>
        <begin position="24"/>
        <end position="51"/>
    </location>
</feature>
<gene>
    <name evidence="2" type="ORF">GCM10007924_23460</name>
</gene>
<reference evidence="2" key="1">
    <citation type="journal article" date="2014" name="Int. J. Syst. Evol. Microbiol.">
        <title>Complete genome of a new Firmicutes species belonging to the dominant human colonic microbiota ('Ruminococcus bicirculans') reveals two chromosomes and a selective capacity to utilize plant glucans.</title>
        <authorList>
            <consortium name="NISC Comparative Sequencing Program"/>
            <person name="Wegmann U."/>
            <person name="Louis P."/>
            <person name="Goesmann A."/>
            <person name="Henrissat B."/>
            <person name="Duncan S.H."/>
            <person name="Flint H.J."/>
        </authorList>
    </citation>
    <scope>NUCLEOTIDE SEQUENCE</scope>
    <source>
        <strain evidence="2">NBRC 103408</strain>
    </source>
</reference>
<proteinExistence type="predicted"/>
<accession>A0ABQ5U4N8</accession>
<protein>
    <submittedName>
        <fullName evidence="2">Uncharacterized protein</fullName>
    </submittedName>
</protein>
<name>A0ABQ5U4N8_9PROT</name>
<comment type="caution">
    <text evidence="2">The sequence shown here is derived from an EMBL/GenBank/DDBJ whole genome shotgun (WGS) entry which is preliminary data.</text>
</comment>
<dbReference type="RefSeq" id="WP_169561194.1">
    <property type="nucleotide sequence ID" value="NZ_BSNF01000008.1"/>
</dbReference>
<dbReference type="EMBL" id="BSNF01000008">
    <property type="protein sequence ID" value="GLQ07125.1"/>
    <property type="molecule type" value="Genomic_DNA"/>
</dbReference>
<sequence length="73" mass="8321">MVDVIQFEPDSAVDLYSTAHLMILHQGENAIQLLNEEAENLRNRGAREELNACLHLLRVVEELVEMEDKGPIH</sequence>
<reference evidence="2" key="2">
    <citation type="submission" date="2023-01" db="EMBL/GenBank/DDBJ databases">
        <title>Draft genome sequence of Sneathiella chinensis strain NBRC 103408.</title>
        <authorList>
            <person name="Sun Q."/>
            <person name="Mori K."/>
        </authorList>
    </citation>
    <scope>NUCLEOTIDE SEQUENCE</scope>
    <source>
        <strain evidence="2">NBRC 103408</strain>
    </source>
</reference>
<dbReference type="Proteomes" id="UP001161409">
    <property type="component" value="Unassembled WGS sequence"/>
</dbReference>
<keyword evidence="1" id="KW-0175">Coiled coil</keyword>
<organism evidence="2 3">
    <name type="scientific">Sneathiella chinensis</name>
    <dbReference type="NCBI Taxonomy" id="349750"/>
    <lineage>
        <taxon>Bacteria</taxon>
        <taxon>Pseudomonadati</taxon>
        <taxon>Pseudomonadota</taxon>
        <taxon>Alphaproteobacteria</taxon>
        <taxon>Sneathiellales</taxon>
        <taxon>Sneathiellaceae</taxon>
        <taxon>Sneathiella</taxon>
    </lineage>
</organism>
<evidence type="ECO:0000313" key="3">
    <source>
        <dbReference type="Proteomes" id="UP001161409"/>
    </source>
</evidence>